<sequence length="92" mass="10249">MFFLPQQSTWGLVRPLKPGWTWCLLVGYWGPEVGGVGDWGVCTRLSSLHQVALGTLPVCWGAVRDDGLLAELGVNREFINFRMSKLKVSNDN</sequence>
<dbReference type="AlphaFoldDB" id="A0A9P4SH31"/>
<dbReference type="Proteomes" id="UP000799429">
    <property type="component" value="Unassembled WGS sequence"/>
</dbReference>
<dbReference type="EMBL" id="MU006090">
    <property type="protein sequence ID" value="KAF2842380.1"/>
    <property type="molecule type" value="Genomic_DNA"/>
</dbReference>
<evidence type="ECO:0000313" key="2">
    <source>
        <dbReference type="Proteomes" id="UP000799429"/>
    </source>
</evidence>
<comment type="caution">
    <text evidence="1">The sequence shown here is derived from an EMBL/GenBank/DDBJ whole genome shotgun (WGS) entry which is preliminary data.</text>
</comment>
<reference evidence="1" key="1">
    <citation type="journal article" date="2020" name="Stud. Mycol.">
        <title>101 Dothideomycetes genomes: a test case for predicting lifestyles and emergence of pathogens.</title>
        <authorList>
            <person name="Haridas S."/>
            <person name="Albert R."/>
            <person name="Binder M."/>
            <person name="Bloem J."/>
            <person name="Labutti K."/>
            <person name="Salamov A."/>
            <person name="Andreopoulos B."/>
            <person name="Baker S."/>
            <person name="Barry K."/>
            <person name="Bills G."/>
            <person name="Bluhm B."/>
            <person name="Cannon C."/>
            <person name="Castanera R."/>
            <person name="Culley D."/>
            <person name="Daum C."/>
            <person name="Ezra D."/>
            <person name="Gonzalez J."/>
            <person name="Henrissat B."/>
            <person name="Kuo A."/>
            <person name="Liang C."/>
            <person name="Lipzen A."/>
            <person name="Lutzoni F."/>
            <person name="Magnuson J."/>
            <person name="Mondo S."/>
            <person name="Nolan M."/>
            <person name="Ohm R."/>
            <person name="Pangilinan J."/>
            <person name="Park H.-J."/>
            <person name="Ramirez L."/>
            <person name="Alfaro M."/>
            <person name="Sun H."/>
            <person name="Tritt A."/>
            <person name="Yoshinaga Y."/>
            <person name="Zwiers L.-H."/>
            <person name="Turgeon B."/>
            <person name="Goodwin S."/>
            <person name="Spatafora J."/>
            <person name="Crous P."/>
            <person name="Grigoriev I."/>
        </authorList>
    </citation>
    <scope>NUCLEOTIDE SEQUENCE</scope>
    <source>
        <strain evidence="1">CBS 101060</strain>
    </source>
</reference>
<name>A0A9P4SH31_9PEZI</name>
<accession>A0A9P4SH31</accession>
<keyword evidence="2" id="KW-1185">Reference proteome</keyword>
<gene>
    <name evidence="1" type="ORF">M501DRAFT_998665</name>
</gene>
<proteinExistence type="predicted"/>
<protein>
    <submittedName>
        <fullName evidence="1">Uncharacterized protein</fullName>
    </submittedName>
</protein>
<evidence type="ECO:0000313" key="1">
    <source>
        <dbReference type="EMBL" id="KAF2842380.1"/>
    </source>
</evidence>
<organism evidence="1 2">
    <name type="scientific">Patellaria atrata CBS 101060</name>
    <dbReference type="NCBI Taxonomy" id="1346257"/>
    <lineage>
        <taxon>Eukaryota</taxon>
        <taxon>Fungi</taxon>
        <taxon>Dikarya</taxon>
        <taxon>Ascomycota</taxon>
        <taxon>Pezizomycotina</taxon>
        <taxon>Dothideomycetes</taxon>
        <taxon>Dothideomycetes incertae sedis</taxon>
        <taxon>Patellariales</taxon>
        <taxon>Patellariaceae</taxon>
        <taxon>Patellaria</taxon>
    </lineage>
</organism>